<reference evidence="1 2" key="1">
    <citation type="submission" date="2017-04" db="EMBL/GenBank/DDBJ databases">
        <title>Genome Sequence of the Model Brown-Rot Fungus Postia placenta SB12.</title>
        <authorList>
            <consortium name="DOE Joint Genome Institute"/>
            <person name="Gaskell J."/>
            <person name="Kersten P."/>
            <person name="Larrondo L.F."/>
            <person name="Canessa P."/>
            <person name="Martinez D."/>
            <person name="Hibbett D."/>
            <person name="Schmoll M."/>
            <person name="Kubicek C.P."/>
            <person name="Martinez A.T."/>
            <person name="Yadav J."/>
            <person name="Master E."/>
            <person name="Magnuson J.K."/>
            <person name="James T."/>
            <person name="Yaver D."/>
            <person name="Berka R."/>
            <person name="Labutti K."/>
            <person name="Lipzen A."/>
            <person name="Aerts A."/>
            <person name="Barry K."/>
            <person name="Henrissat B."/>
            <person name="Blanchette R."/>
            <person name="Grigoriev I."/>
            <person name="Cullen D."/>
        </authorList>
    </citation>
    <scope>NUCLEOTIDE SEQUENCE [LARGE SCALE GENOMIC DNA]</scope>
    <source>
        <strain evidence="1 2">MAD-698-R-SB12</strain>
    </source>
</reference>
<keyword evidence="2" id="KW-1185">Reference proteome</keyword>
<dbReference type="Proteomes" id="UP000194127">
    <property type="component" value="Unassembled WGS sequence"/>
</dbReference>
<dbReference type="GeneID" id="36332727"/>
<proteinExistence type="predicted"/>
<name>A0A1X6MHT0_9APHY</name>
<organism evidence="1 2">
    <name type="scientific">Postia placenta MAD-698-R-SB12</name>
    <dbReference type="NCBI Taxonomy" id="670580"/>
    <lineage>
        <taxon>Eukaryota</taxon>
        <taxon>Fungi</taxon>
        <taxon>Dikarya</taxon>
        <taxon>Basidiomycota</taxon>
        <taxon>Agaricomycotina</taxon>
        <taxon>Agaricomycetes</taxon>
        <taxon>Polyporales</taxon>
        <taxon>Adustoporiaceae</taxon>
        <taxon>Rhodonia</taxon>
    </lineage>
</organism>
<dbReference type="EMBL" id="KZ110985">
    <property type="protein sequence ID" value="OSX55762.1"/>
    <property type="molecule type" value="Genomic_DNA"/>
</dbReference>
<gene>
    <name evidence="1" type="ORF">POSPLADRAFT_1163338</name>
</gene>
<dbReference type="RefSeq" id="XP_024332556.1">
    <property type="nucleotide sequence ID" value="XM_024487778.1"/>
</dbReference>
<accession>A0A1X6MHT0</accession>
<sequence>MVVAVHWLDFVESECALALAQGVQGYLFMFDLDQQLVKGDGSWGKQDKNAARLIKIKVDIDEVLRVEGMDEVFTGSHNGWGEEEEEPRLHVHENKYRPLKCGYQREVKCQVTGRIQTKGAGGVQLGLTKVMVSRAYT</sequence>
<evidence type="ECO:0000313" key="2">
    <source>
        <dbReference type="Proteomes" id="UP000194127"/>
    </source>
</evidence>
<dbReference type="AlphaFoldDB" id="A0A1X6MHT0"/>
<protein>
    <submittedName>
        <fullName evidence="1">Uncharacterized protein</fullName>
    </submittedName>
</protein>
<evidence type="ECO:0000313" key="1">
    <source>
        <dbReference type="EMBL" id="OSX55762.1"/>
    </source>
</evidence>